<keyword evidence="7" id="KW-1185">Reference proteome</keyword>
<evidence type="ECO:0000313" key="6">
    <source>
        <dbReference type="EMBL" id="KAL1569867.1"/>
    </source>
</evidence>
<protein>
    <submittedName>
        <fullName evidence="6">RING-type E3 ubiquitin transferase</fullName>
        <ecNumber evidence="6">2.3.2.27</ecNumber>
    </submittedName>
</protein>
<dbReference type="PROSITE" id="PS50089">
    <property type="entry name" value="ZF_RING_2"/>
    <property type="match status" value="1"/>
</dbReference>
<dbReference type="EC" id="2.3.2.27" evidence="6"/>
<dbReference type="EMBL" id="JBEAFC010000001">
    <property type="protein sequence ID" value="KAL1569867.1"/>
    <property type="molecule type" value="Genomic_DNA"/>
</dbReference>
<organism evidence="6 7">
    <name type="scientific">Salvia divinorum</name>
    <name type="common">Maria pastora</name>
    <name type="synonym">Diviner's sage</name>
    <dbReference type="NCBI Taxonomy" id="28513"/>
    <lineage>
        <taxon>Eukaryota</taxon>
        <taxon>Viridiplantae</taxon>
        <taxon>Streptophyta</taxon>
        <taxon>Embryophyta</taxon>
        <taxon>Tracheophyta</taxon>
        <taxon>Spermatophyta</taxon>
        <taxon>Magnoliopsida</taxon>
        <taxon>eudicotyledons</taxon>
        <taxon>Gunneridae</taxon>
        <taxon>Pentapetalae</taxon>
        <taxon>asterids</taxon>
        <taxon>lamiids</taxon>
        <taxon>Lamiales</taxon>
        <taxon>Lamiaceae</taxon>
        <taxon>Nepetoideae</taxon>
        <taxon>Mentheae</taxon>
        <taxon>Salviinae</taxon>
        <taxon>Salvia</taxon>
        <taxon>Salvia subgen. Calosphace</taxon>
    </lineage>
</organism>
<comment type="caution">
    <text evidence="6">The sequence shown here is derived from an EMBL/GenBank/DDBJ whole genome shotgun (WGS) entry which is preliminary data.</text>
</comment>
<dbReference type="AlphaFoldDB" id="A0ABD1INH9"/>
<evidence type="ECO:0000259" key="5">
    <source>
        <dbReference type="PROSITE" id="PS50089"/>
    </source>
</evidence>
<proteinExistence type="predicted"/>
<dbReference type="SUPFAM" id="SSF57850">
    <property type="entry name" value="RING/U-box"/>
    <property type="match status" value="1"/>
</dbReference>
<dbReference type="InterPro" id="IPR013083">
    <property type="entry name" value="Znf_RING/FYVE/PHD"/>
</dbReference>
<keyword evidence="6" id="KW-0808">Transferase</keyword>
<feature type="domain" description="RING-type" evidence="5">
    <location>
        <begin position="44"/>
        <end position="86"/>
    </location>
</feature>
<keyword evidence="6" id="KW-0012">Acyltransferase</keyword>
<evidence type="ECO:0000256" key="1">
    <source>
        <dbReference type="ARBA" id="ARBA00022723"/>
    </source>
</evidence>
<dbReference type="SMART" id="SM00184">
    <property type="entry name" value="RING"/>
    <property type="match status" value="1"/>
</dbReference>
<keyword evidence="2 4" id="KW-0863">Zinc-finger</keyword>
<dbReference type="GO" id="GO:0008270">
    <property type="term" value="F:zinc ion binding"/>
    <property type="evidence" value="ECO:0007669"/>
    <property type="project" value="UniProtKB-KW"/>
</dbReference>
<sequence length="122" mass="13757">MLSIMKWSYFAIPHGKEAKDFVVHQLDAHTVRQTVCSSDPDAECAVCLCGIAAGDQIRRLRCSHVFHAACFDRWIGCGRWTCPLCRNHLTNIPGSDDTRRQILLSGFAHVASSGNKDNWWLR</sequence>
<keyword evidence="3" id="KW-0862">Zinc</keyword>
<evidence type="ECO:0000256" key="2">
    <source>
        <dbReference type="ARBA" id="ARBA00022771"/>
    </source>
</evidence>
<gene>
    <name evidence="6" type="ORF">AAHA92_01287</name>
</gene>
<accession>A0ABD1INH9</accession>
<evidence type="ECO:0000256" key="4">
    <source>
        <dbReference type="PROSITE-ProRule" id="PRU00175"/>
    </source>
</evidence>
<evidence type="ECO:0000256" key="3">
    <source>
        <dbReference type="ARBA" id="ARBA00022833"/>
    </source>
</evidence>
<keyword evidence="1" id="KW-0479">Metal-binding</keyword>
<dbReference type="GO" id="GO:0061630">
    <property type="term" value="F:ubiquitin protein ligase activity"/>
    <property type="evidence" value="ECO:0007669"/>
    <property type="project" value="UniProtKB-EC"/>
</dbReference>
<evidence type="ECO:0000313" key="7">
    <source>
        <dbReference type="Proteomes" id="UP001567538"/>
    </source>
</evidence>
<dbReference type="PANTHER" id="PTHR45969:SF81">
    <property type="entry name" value="OS08G0157400 PROTEIN"/>
    <property type="match status" value="1"/>
</dbReference>
<dbReference type="Pfam" id="PF13639">
    <property type="entry name" value="zf-RING_2"/>
    <property type="match status" value="1"/>
</dbReference>
<dbReference type="PANTHER" id="PTHR45969">
    <property type="entry name" value="RING ZINC FINGER PROTEIN-RELATED"/>
    <property type="match status" value="1"/>
</dbReference>
<dbReference type="Gene3D" id="3.30.40.10">
    <property type="entry name" value="Zinc/RING finger domain, C3HC4 (zinc finger)"/>
    <property type="match status" value="1"/>
</dbReference>
<dbReference type="InterPro" id="IPR001841">
    <property type="entry name" value="Znf_RING"/>
</dbReference>
<dbReference type="Proteomes" id="UP001567538">
    <property type="component" value="Unassembled WGS sequence"/>
</dbReference>
<reference evidence="6 7" key="1">
    <citation type="submission" date="2024-06" db="EMBL/GenBank/DDBJ databases">
        <title>A chromosome level genome sequence of Diviner's sage (Salvia divinorum).</title>
        <authorList>
            <person name="Ford S.A."/>
            <person name="Ro D.-K."/>
            <person name="Ness R.W."/>
            <person name="Phillips M.A."/>
        </authorList>
    </citation>
    <scope>NUCLEOTIDE SEQUENCE [LARGE SCALE GENOMIC DNA]</scope>
    <source>
        <strain evidence="6">SAF-2024a</strain>
        <tissue evidence="6">Leaf</tissue>
    </source>
</reference>
<name>A0ABD1INH9_SALDI</name>